<feature type="region of interest" description="Disordered" evidence="1">
    <location>
        <begin position="1"/>
        <end position="32"/>
    </location>
</feature>
<reference evidence="2 3" key="1">
    <citation type="submission" date="2021-06" db="EMBL/GenBank/DDBJ databases">
        <authorList>
            <person name="Palmer J.M."/>
        </authorList>
    </citation>
    <scope>NUCLEOTIDE SEQUENCE [LARGE SCALE GENOMIC DNA]</scope>
    <source>
        <strain evidence="2 3">XR_2019</strain>
        <tissue evidence="2">Muscle</tissue>
    </source>
</reference>
<evidence type="ECO:0000313" key="3">
    <source>
        <dbReference type="Proteomes" id="UP001444071"/>
    </source>
</evidence>
<comment type="caution">
    <text evidence="2">The sequence shown here is derived from an EMBL/GenBank/DDBJ whole genome shotgun (WGS) entry which is preliminary data.</text>
</comment>
<dbReference type="Proteomes" id="UP001444071">
    <property type="component" value="Unassembled WGS sequence"/>
</dbReference>
<name>A0ABV0X3P3_9TELE</name>
<gene>
    <name evidence="2" type="ORF">XENORESO_011248</name>
</gene>
<organism evidence="2 3">
    <name type="scientific">Xenotaenia resolanae</name>
    <dbReference type="NCBI Taxonomy" id="208358"/>
    <lineage>
        <taxon>Eukaryota</taxon>
        <taxon>Metazoa</taxon>
        <taxon>Chordata</taxon>
        <taxon>Craniata</taxon>
        <taxon>Vertebrata</taxon>
        <taxon>Euteleostomi</taxon>
        <taxon>Actinopterygii</taxon>
        <taxon>Neopterygii</taxon>
        <taxon>Teleostei</taxon>
        <taxon>Neoteleostei</taxon>
        <taxon>Acanthomorphata</taxon>
        <taxon>Ovalentaria</taxon>
        <taxon>Atherinomorphae</taxon>
        <taxon>Cyprinodontiformes</taxon>
        <taxon>Goodeidae</taxon>
        <taxon>Xenotaenia</taxon>
    </lineage>
</organism>
<proteinExistence type="predicted"/>
<protein>
    <submittedName>
        <fullName evidence="2">Uncharacterized protein</fullName>
    </submittedName>
</protein>
<accession>A0ABV0X3P3</accession>
<evidence type="ECO:0000313" key="2">
    <source>
        <dbReference type="EMBL" id="MEQ2275937.1"/>
    </source>
</evidence>
<evidence type="ECO:0000256" key="1">
    <source>
        <dbReference type="SAM" id="MobiDB-lite"/>
    </source>
</evidence>
<keyword evidence="3" id="KW-1185">Reference proteome</keyword>
<dbReference type="EMBL" id="JAHRIM010083540">
    <property type="protein sequence ID" value="MEQ2275937.1"/>
    <property type="molecule type" value="Genomic_DNA"/>
</dbReference>
<sequence length="69" mass="7692">MRISQHRLGSALDHAESEQQSGVIVPEFSSPLNDHEMTDLRAVVDPRAPSDSYGRDIFLSLYSILSMNC</sequence>